<evidence type="ECO:0000256" key="1">
    <source>
        <dbReference type="SAM" id="MobiDB-lite"/>
    </source>
</evidence>
<dbReference type="RefSeq" id="WP_159105686.1">
    <property type="nucleotide sequence ID" value="NZ_BEVZ01000005.1"/>
</dbReference>
<protein>
    <submittedName>
        <fullName evidence="3">Maleylpyruvate isomerase N-terminal domain-containing protein</fullName>
    </submittedName>
</protein>
<proteinExistence type="predicted"/>
<dbReference type="SUPFAM" id="SSF109854">
    <property type="entry name" value="DinB/YfiT-like putative metalloenzymes"/>
    <property type="match status" value="1"/>
</dbReference>
<dbReference type="EMBL" id="JBEZUR010000014">
    <property type="protein sequence ID" value="MEU3554938.1"/>
    <property type="molecule type" value="Genomic_DNA"/>
</dbReference>
<dbReference type="Gene3D" id="1.20.120.450">
    <property type="entry name" value="dinb family like domain"/>
    <property type="match status" value="1"/>
</dbReference>
<dbReference type="GO" id="GO:0016853">
    <property type="term" value="F:isomerase activity"/>
    <property type="evidence" value="ECO:0007669"/>
    <property type="project" value="UniProtKB-KW"/>
</dbReference>
<evidence type="ECO:0000313" key="4">
    <source>
        <dbReference type="Proteomes" id="UP001550850"/>
    </source>
</evidence>
<evidence type="ECO:0000313" key="3">
    <source>
        <dbReference type="EMBL" id="MEU3554938.1"/>
    </source>
</evidence>
<reference evidence="3 4" key="1">
    <citation type="submission" date="2024-06" db="EMBL/GenBank/DDBJ databases">
        <title>The Natural Products Discovery Center: Release of the First 8490 Sequenced Strains for Exploring Actinobacteria Biosynthetic Diversity.</title>
        <authorList>
            <person name="Kalkreuter E."/>
            <person name="Kautsar S.A."/>
            <person name="Yang D."/>
            <person name="Bader C.D."/>
            <person name="Teijaro C.N."/>
            <person name="Fluegel L."/>
            <person name="Davis C.M."/>
            <person name="Simpson J.R."/>
            <person name="Lauterbach L."/>
            <person name="Steele A.D."/>
            <person name="Gui C."/>
            <person name="Meng S."/>
            <person name="Li G."/>
            <person name="Viehrig K."/>
            <person name="Ye F."/>
            <person name="Su P."/>
            <person name="Kiefer A.F."/>
            <person name="Nichols A."/>
            <person name="Cepeda A.J."/>
            <person name="Yan W."/>
            <person name="Fan B."/>
            <person name="Jiang Y."/>
            <person name="Adhikari A."/>
            <person name="Zheng C.-J."/>
            <person name="Schuster L."/>
            <person name="Cowan T.M."/>
            <person name="Smanski M.J."/>
            <person name="Chevrette M.G."/>
            <person name="De Carvalho L.P.S."/>
            <person name="Shen B."/>
        </authorList>
    </citation>
    <scope>NUCLEOTIDE SEQUENCE [LARGE SCALE GENOMIC DNA]</scope>
    <source>
        <strain evidence="3 4">NPDC038104</strain>
    </source>
</reference>
<accession>A0ABV2YGS7</accession>
<feature type="compositionally biased region" description="Basic and acidic residues" evidence="1">
    <location>
        <begin position="63"/>
        <end position="91"/>
    </location>
</feature>
<keyword evidence="3" id="KW-0413">Isomerase</keyword>
<feature type="region of interest" description="Disordered" evidence="1">
    <location>
        <begin position="50"/>
        <end position="91"/>
    </location>
</feature>
<dbReference type="InterPro" id="IPR024344">
    <property type="entry name" value="MDMPI_metal-binding"/>
</dbReference>
<feature type="domain" description="Mycothiol-dependent maleylpyruvate isomerase metal-binding" evidence="2">
    <location>
        <begin position="10"/>
        <end position="151"/>
    </location>
</feature>
<sequence>METRFLMTRAAAVAVDIVRGIGPDALDLPTPCPGMRTGVLVNHLIEFTGEPAQAAGRKQPPSARDDTVRGQRDDTVRDHTARDHTARARDLTAEPDRAEEFALQAAETAAVWSTPEAWTGETALAGTARMPARFIGGIVRGEWLLHGWDLAVATGQEAAVDEELAAALYEDIAGKADMARKYGVFGPEVAVAPTAPLFHRALGLAGRDPAWRRPAGRR</sequence>
<organism evidence="3 4">
    <name type="scientific">Streptomyces fragilis</name>
    <dbReference type="NCBI Taxonomy" id="67301"/>
    <lineage>
        <taxon>Bacteria</taxon>
        <taxon>Bacillati</taxon>
        <taxon>Actinomycetota</taxon>
        <taxon>Actinomycetes</taxon>
        <taxon>Kitasatosporales</taxon>
        <taxon>Streptomycetaceae</taxon>
        <taxon>Streptomyces</taxon>
    </lineage>
</organism>
<comment type="caution">
    <text evidence="3">The sequence shown here is derived from an EMBL/GenBank/DDBJ whole genome shotgun (WGS) entry which is preliminary data.</text>
</comment>
<dbReference type="Proteomes" id="UP001550850">
    <property type="component" value="Unassembled WGS sequence"/>
</dbReference>
<evidence type="ECO:0000259" key="2">
    <source>
        <dbReference type="Pfam" id="PF11716"/>
    </source>
</evidence>
<gene>
    <name evidence="3" type="ORF">AB0E65_12085</name>
</gene>
<keyword evidence="4" id="KW-1185">Reference proteome</keyword>
<name>A0ABV2YGS7_9ACTN</name>
<dbReference type="Pfam" id="PF11716">
    <property type="entry name" value="MDMPI_N"/>
    <property type="match status" value="1"/>
</dbReference>
<dbReference type="InterPro" id="IPR034660">
    <property type="entry name" value="DinB/YfiT-like"/>
</dbReference>